<gene>
    <name evidence="1" type="ORF">MM415A02746_0004</name>
    <name evidence="2" type="ORF">MM415B02411_0003</name>
    <name evidence="3" type="ORF">TM448B03925_0007</name>
</gene>
<reference evidence="3" key="1">
    <citation type="submission" date="2020-03" db="EMBL/GenBank/DDBJ databases">
        <title>The deep terrestrial virosphere.</title>
        <authorList>
            <person name="Holmfeldt K."/>
            <person name="Nilsson E."/>
            <person name="Simone D."/>
            <person name="Lopez-Fernandez M."/>
            <person name="Wu X."/>
            <person name="de Brujin I."/>
            <person name="Lundin D."/>
            <person name="Andersson A."/>
            <person name="Bertilsson S."/>
            <person name="Dopson M."/>
        </authorList>
    </citation>
    <scope>NUCLEOTIDE SEQUENCE</scope>
    <source>
        <strain evidence="1">MM415A02746</strain>
        <strain evidence="2">MM415B02411</strain>
        <strain evidence="3">TM448B03925</strain>
    </source>
</reference>
<sequence length="71" mass="7917">MIPTQGDCVDSLIDWLRNELQHLSYGEVGLSFTVSRGEIKSYQQMKVHNELLGHGPVRGIDKSVGAQEKGY</sequence>
<evidence type="ECO:0000313" key="3">
    <source>
        <dbReference type="EMBL" id="QJI02988.1"/>
    </source>
</evidence>
<dbReference type="AlphaFoldDB" id="A0A6M3Y146"/>
<dbReference type="EMBL" id="MT142901">
    <property type="protein sequence ID" value="QJA90258.1"/>
    <property type="molecule type" value="Genomic_DNA"/>
</dbReference>
<proteinExistence type="predicted"/>
<dbReference type="EMBL" id="MT145048">
    <property type="protein sequence ID" value="QJI02988.1"/>
    <property type="molecule type" value="Genomic_DNA"/>
</dbReference>
<name>A0A6M3Y146_9ZZZZ</name>
<accession>A0A6M3Y146</accession>
<evidence type="ECO:0000313" key="1">
    <source>
        <dbReference type="EMBL" id="QJA72488.1"/>
    </source>
</evidence>
<organism evidence="3">
    <name type="scientific">viral metagenome</name>
    <dbReference type="NCBI Taxonomy" id="1070528"/>
    <lineage>
        <taxon>unclassified sequences</taxon>
        <taxon>metagenomes</taxon>
        <taxon>organismal metagenomes</taxon>
    </lineage>
</organism>
<dbReference type="EMBL" id="MT141955">
    <property type="protein sequence ID" value="QJA72488.1"/>
    <property type="molecule type" value="Genomic_DNA"/>
</dbReference>
<evidence type="ECO:0000313" key="2">
    <source>
        <dbReference type="EMBL" id="QJA90258.1"/>
    </source>
</evidence>
<protein>
    <submittedName>
        <fullName evidence="3">Uncharacterized protein</fullName>
    </submittedName>
</protein>